<feature type="compositionally biased region" description="Basic and acidic residues" evidence="1">
    <location>
        <begin position="1"/>
        <end position="11"/>
    </location>
</feature>
<keyword evidence="4" id="KW-1185">Reference proteome</keyword>
<evidence type="ECO:0000256" key="2">
    <source>
        <dbReference type="SAM" id="Phobius"/>
    </source>
</evidence>
<feature type="transmembrane region" description="Helical" evidence="2">
    <location>
        <begin position="121"/>
        <end position="142"/>
    </location>
</feature>
<sequence>MAHDDERDETAKLNLNDNEETEKLNVNDENTTEILNGEATSVWPGSAAGSGSAAGYDATQSQPTMPYSSSDDRSGEPASVPETKRKPAAFGTIFWGVVLLIFAAVMIITSIPTIVIDTMTLVTVVLVAAGVLLVVAGIAAAIRRG</sequence>
<evidence type="ECO:0000256" key="1">
    <source>
        <dbReference type="SAM" id="MobiDB-lite"/>
    </source>
</evidence>
<name>A0A1H4M1Z8_9MICO</name>
<accession>A0A1H4M1Z8</accession>
<feature type="transmembrane region" description="Helical" evidence="2">
    <location>
        <begin position="93"/>
        <end position="115"/>
    </location>
</feature>
<proteinExistence type="predicted"/>
<feature type="region of interest" description="Disordered" evidence="1">
    <location>
        <begin position="1"/>
        <end position="83"/>
    </location>
</feature>
<organism evidence="3 4">
    <name type="scientific">Paramicrobacterium humi</name>
    <dbReference type="NCBI Taxonomy" id="640635"/>
    <lineage>
        <taxon>Bacteria</taxon>
        <taxon>Bacillati</taxon>
        <taxon>Actinomycetota</taxon>
        <taxon>Actinomycetes</taxon>
        <taxon>Micrococcales</taxon>
        <taxon>Microbacteriaceae</taxon>
        <taxon>Paramicrobacterium</taxon>
    </lineage>
</organism>
<dbReference type="RefSeq" id="WP_091182612.1">
    <property type="nucleotide sequence ID" value="NZ_FNRY01000001.1"/>
</dbReference>
<dbReference type="STRING" id="640635.SAMN04489806_1717"/>
<gene>
    <name evidence="3" type="ORF">SAMN04489806_1717</name>
</gene>
<dbReference type="Proteomes" id="UP000199183">
    <property type="component" value="Unassembled WGS sequence"/>
</dbReference>
<keyword evidence="2" id="KW-0472">Membrane</keyword>
<dbReference type="OrthoDB" id="5126031at2"/>
<protein>
    <submittedName>
        <fullName evidence="3">Uncharacterized protein</fullName>
    </submittedName>
</protein>
<evidence type="ECO:0000313" key="4">
    <source>
        <dbReference type="Proteomes" id="UP000199183"/>
    </source>
</evidence>
<feature type="compositionally biased region" description="Low complexity" evidence="1">
    <location>
        <begin position="45"/>
        <end position="55"/>
    </location>
</feature>
<evidence type="ECO:0000313" key="3">
    <source>
        <dbReference type="EMBL" id="SEB76442.1"/>
    </source>
</evidence>
<feature type="compositionally biased region" description="Polar residues" evidence="1">
    <location>
        <begin position="58"/>
        <end position="69"/>
    </location>
</feature>
<reference evidence="3 4" key="1">
    <citation type="submission" date="2016-10" db="EMBL/GenBank/DDBJ databases">
        <authorList>
            <person name="de Groot N.N."/>
        </authorList>
    </citation>
    <scope>NUCLEOTIDE SEQUENCE [LARGE SCALE GENOMIC DNA]</scope>
    <source>
        <strain evidence="3 4">DSM 21799</strain>
    </source>
</reference>
<keyword evidence="2" id="KW-1133">Transmembrane helix</keyword>
<keyword evidence="2" id="KW-0812">Transmembrane</keyword>
<dbReference type="AlphaFoldDB" id="A0A1H4M1Z8"/>
<dbReference type="EMBL" id="FNRY01000001">
    <property type="protein sequence ID" value="SEB76442.1"/>
    <property type="molecule type" value="Genomic_DNA"/>
</dbReference>